<feature type="domain" description="Thioredoxin" evidence="3">
    <location>
        <begin position="396"/>
        <end position="481"/>
    </location>
</feature>
<dbReference type="Pfam" id="PF00085">
    <property type="entry name" value="Thioredoxin"/>
    <property type="match status" value="1"/>
</dbReference>
<dbReference type="Pfam" id="PF13174">
    <property type="entry name" value="TPR_6"/>
    <property type="match status" value="1"/>
</dbReference>
<reference evidence="4 5" key="1">
    <citation type="journal article" date="2013" name="BMC Genomics">
        <title>The miniature genome of a carnivorous plant Genlisea aurea contains a low number of genes and short non-coding sequences.</title>
        <authorList>
            <person name="Leushkin E.V."/>
            <person name="Sutormin R.A."/>
            <person name="Nabieva E.R."/>
            <person name="Penin A.A."/>
            <person name="Kondrashov A.S."/>
            <person name="Logacheva M.D."/>
        </authorList>
    </citation>
    <scope>NUCLEOTIDE SEQUENCE [LARGE SCALE GENOMIC DNA]</scope>
</reference>
<evidence type="ECO:0000259" key="3">
    <source>
        <dbReference type="Pfam" id="PF00085"/>
    </source>
</evidence>
<dbReference type="PANTHER" id="PTHR46050:SF3">
    <property type="entry name" value="TPR REPEAT-CONTAINING THIOREDOXIN TTL1"/>
    <property type="match status" value="1"/>
</dbReference>
<feature type="region of interest" description="Disordered" evidence="2">
    <location>
        <begin position="13"/>
        <end position="32"/>
    </location>
</feature>
<dbReference type="AlphaFoldDB" id="S8CI80"/>
<name>S8CI80_9LAMI</name>
<evidence type="ECO:0000313" key="4">
    <source>
        <dbReference type="EMBL" id="EPS66749.1"/>
    </source>
</evidence>
<dbReference type="InterPro" id="IPR019734">
    <property type="entry name" value="TPR_rpt"/>
</dbReference>
<protein>
    <recommendedName>
        <fullName evidence="3">Thioredoxin domain-containing protein</fullName>
    </recommendedName>
</protein>
<dbReference type="PANTHER" id="PTHR46050">
    <property type="entry name" value="TPR REPEAT-CONTAINING THIOREDOXIN"/>
    <property type="match status" value="1"/>
</dbReference>
<keyword evidence="1" id="KW-0802">TPR repeat</keyword>
<dbReference type="CDD" id="cd02947">
    <property type="entry name" value="TRX_family"/>
    <property type="match status" value="1"/>
</dbReference>
<sequence>YGYGTVVRGGIPPSENKVYTDPEDLRRSGDDSYKKGDFRKALNCYEKAVAVSPTNPAYRFDRSSALVGLNRFADAVEACKEVINIDPQHVKAHNRLGSLLLSLGDIDKAKDHLYFSGGSKPNLKDLQKLQSLEHHMINLADFRRDGDWGSVLREISCAVSSGIDASPQQIFACRAEALLKMHRLNHAFLIISTIPSNTKTLSDSKIFGMASDSYIYSVRSQIELARANFDDAVTAIDKAVVKDPDSAEIAAMATKVKTVSRSRNLGNELFKVQKFNEACLAYTEGIRIDTRNAVLYCNRAACWYKLGLFERSVGDCDQALSFRPKYSKALLRRAAAYVKLERWNQAVYDYNILRREHPDDGEIAESMFHAEVGLKKSLGEDVSYMKWGGAVEPVGSQDKFTAAIQSQSASVVLFGTSSNPECRKISPFFDAMCAKYPAVNFYNVDEKTASVGEAEKVKAVPTVKIYKRGKRVKEMFSPTDDFLENSIK</sequence>
<evidence type="ECO:0000256" key="2">
    <source>
        <dbReference type="SAM" id="MobiDB-lite"/>
    </source>
</evidence>
<feature type="non-terminal residue" evidence="4">
    <location>
        <position position="488"/>
    </location>
</feature>
<dbReference type="InterPro" id="IPR011990">
    <property type="entry name" value="TPR-like_helical_dom_sf"/>
</dbReference>
<dbReference type="PROSITE" id="PS50005">
    <property type="entry name" value="TPR"/>
    <property type="match status" value="1"/>
</dbReference>
<dbReference type="GO" id="GO:0006950">
    <property type="term" value="P:response to stress"/>
    <property type="evidence" value="ECO:0007669"/>
    <property type="project" value="UniProtKB-ARBA"/>
</dbReference>
<dbReference type="SUPFAM" id="SSF48452">
    <property type="entry name" value="TPR-like"/>
    <property type="match status" value="1"/>
</dbReference>
<feature type="non-terminal residue" evidence="4">
    <location>
        <position position="1"/>
    </location>
</feature>
<dbReference type="OrthoDB" id="1739053at2759"/>
<gene>
    <name evidence="4" type="ORF">M569_08027</name>
</gene>
<dbReference type="InterPro" id="IPR044534">
    <property type="entry name" value="TTL1-4"/>
</dbReference>
<accession>S8CI80</accession>
<dbReference type="Proteomes" id="UP000015453">
    <property type="component" value="Unassembled WGS sequence"/>
</dbReference>
<dbReference type="SUPFAM" id="SSF52833">
    <property type="entry name" value="Thioredoxin-like"/>
    <property type="match status" value="1"/>
</dbReference>
<dbReference type="InterPro" id="IPR036249">
    <property type="entry name" value="Thioredoxin-like_sf"/>
</dbReference>
<dbReference type="GO" id="GO:0005737">
    <property type="term" value="C:cytoplasm"/>
    <property type="evidence" value="ECO:0007669"/>
    <property type="project" value="TreeGrafter"/>
</dbReference>
<feature type="repeat" description="TPR" evidence="1">
    <location>
        <begin position="22"/>
        <end position="55"/>
    </location>
</feature>
<dbReference type="Gene3D" id="3.40.30.10">
    <property type="entry name" value="Glutaredoxin"/>
    <property type="match status" value="1"/>
</dbReference>
<proteinExistence type="predicted"/>
<dbReference type="Pfam" id="PF13181">
    <property type="entry name" value="TPR_8"/>
    <property type="match status" value="1"/>
</dbReference>
<comment type="caution">
    <text evidence="4">The sequence shown here is derived from an EMBL/GenBank/DDBJ whole genome shotgun (WGS) entry which is preliminary data.</text>
</comment>
<evidence type="ECO:0000256" key="1">
    <source>
        <dbReference type="PROSITE-ProRule" id="PRU00339"/>
    </source>
</evidence>
<dbReference type="Gene3D" id="1.25.40.10">
    <property type="entry name" value="Tetratricopeptide repeat domain"/>
    <property type="match status" value="1"/>
</dbReference>
<dbReference type="SMART" id="SM00028">
    <property type="entry name" value="TPR"/>
    <property type="match status" value="7"/>
</dbReference>
<keyword evidence="5" id="KW-1185">Reference proteome</keyword>
<organism evidence="4 5">
    <name type="scientific">Genlisea aurea</name>
    <dbReference type="NCBI Taxonomy" id="192259"/>
    <lineage>
        <taxon>Eukaryota</taxon>
        <taxon>Viridiplantae</taxon>
        <taxon>Streptophyta</taxon>
        <taxon>Embryophyta</taxon>
        <taxon>Tracheophyta</taxon>
        <taxon>Spermatophyta</taxon>
        <taxon>Magnoliopsida</taxon>
        <taxon>eudicotyledons</taxon>
        <taxon>Gunneridae</taxon>
        <taxon>Pentapetalae</taxon>
        <taxon>asterids</taxon>
        <taxon>lamiids</taxon>
        <taxon>Lamiales</taxon>
        <taxon>Lentibulariaceae</taxon>
        <taxon>Genlisea</taxon>
    </lineage>
</organism>
<feature type="compositionally biased region" description="Basic and acidic residues" evidence="2">
    <location>
        <begin position="18"/>
        <end position="32"/>
    </location>
</feature>
<dbReference type="Pfam" id="PF13432">
    <property type="entry name" value="TPR_16"/>
    <property type="match status" value="1"/>
</dbReference>
<evidence type="ECO:0000313" key="5">
    <source>
        <dbReference type="Proteomes" id="UP000015453"/>
    </source>
</evidence>
<dbReference type="EMBL" id="AUSU01003500">
    <property type="protein sequence ID" value="EPS66749.1"/>
    <property type="molecule type" value="Genomic_DNA"/>
</dbReference>
<dbReference type="InterPro" id="IPR013766">
    <property type="entry name" value="Thioredoxin_domain"/>
</dbReference>